<evidence type="ECO:0000256" key="1">
    <source>
        <dbReference type="SAM" id="Phobius"/>
    </source>
</evidence>
<dbReference type="Proteomes" id="UP000265520">
    <property type="component" value="Unassembled WGS sequence"/>
</dbReference>
<protein>
    <submittedName>
        <fullName evidence="2">Serine/threonine-protein phosphatase 7 long form-like protein</fullName>
    </submittedName>
</protein>
<organism evidence="2 3">
    <name type="scientific">Trifolium medium</name>
    <dbReference type="NCBI Taxonomy" id="97028"/>
    <lineage>
        <taxon>Eukaryota</taxon>
        <taxon>Viridiplantae</taxon>
        <taxon>Streptophyta</taxon>
        <taxon>Embryophyta</taxon>
        <taxon>Tracheophyta</taxon>
        <taxon>Spermatophyta</taxon>
        <taxon>Magnoliopsida</taxon>
        <taxon>eudicotyledons</taxon>
        <taxon>Gunneridae</taxon>
        <taxon>Pentapetalae</taxon>
        <taxon>rosids</taxon>
        <taxon>fabids</taxon>
        <taxon>Fabales</taxon>
        <taxon>Fabaceae</taxon>
        <taxon>Papilionoideae</taxon>
        <taxon>50 kb inversion clade</taxon>
        <taxon>NPAAA clade</taxon>
        <taxon>Hologalegina</taxon>
        <taxon>IRL clade</taxon>
        <taxon>Trifolieae</taxon>
        <taxon>Trifolium</taxon>
    </lineage>
</organism>
<reference evidence="2 3" key="1">
    <citation type="journal article" date="2018" name="Front. Plant Sci.">
        <title>Red Clover (Trifolium pratense) and Zigzag Clover (T. medium) - A Picture of Genomic Similarities and Differences.</title>
        <authorList>
            <person name="Dluhosova J."/>
            <person name="Istvanek J."/>
            <person name="Nedelnik J."/>
            <person name="Repkova J."/>
        </authorList>
    </citation>
    <scope>NUCLEOTIDE SEQUENCE [LARGE SCALE GENOMIC DNA]</scope>
    <source>
        <strain evidence="3">cv. 10/8</strain>
        <tissue evidence="2">Leaf</tissue>
    </source>
</reference>
<keyword evidence="1" id="KW-0472">Membrane</keyword>
<accession>A0A392U1B9</accession>
<keyword evidence="3" id="KW-1185">Reference proteome</keyword>
<feature type="non-terminal residue" evidence="2">
    <location>
        <position position="60"/>
    </location>
</feature>
<comment type="caution">
    <text evidence="2">The sequence shown here is derived from an EMBL/GenBank/DDBJ whole genome shotgun (WGS) entry which is preliminary data.</text>
</comment>
<keyword evidence="1" id="KW-0812">Transmembrane</keyword>
<keyword evidence="1" id="KW-1133">Transmembrane helix</keyword>
<name>A0A392U1B9_9FABA</name>
<sequence>MEVDEVTWRPYEDHRQMRSFEDISWYTGWIMCGTVMICPYLTERVLRQYGHVQSIPRHPD</sequence>
<proteinExistence type="predicted"/>
<evidence type="ECO:0000313" key="3">
    <source>
        <dbReference type="Proteomes" id="UP000265520"/>
    </source>
</evidence>
<dbReference type="EMBL" id="LXQA010692288">
    <property type="protein sequence ID" value="MCI66270.1"/>
    <property type="molecule type" value="Genomic_DNA"/>
</dbReference>
<dbReference type="AlphaFoldDB" id="A0A392U1B9"/>
<feature type="transmembrane region" description="Helical" evidence="1">
    <location>
        <begin position="23"/>
        <end position="41"/>
    </location>
</feature>
<evidence type="ECO:0000313" key="2">
    <source>
        <dbReference type="EMBL" id="MCI66270.1"/>
    </source>
</evidence>